<dbReference type="AlphaFoldDB" id="A0ABD3PA27"/>
<dbReference type="PRINTS" id="PR00101">
    <property type="entry name" value="ATCASE"/>
</dbReference>
<name>A0ABD3PA27_9STRA</name>
<accession>A0ABD3PA27</accession>
<evidence type="ECO:0000256" key="9">
    <source>
        <dbReference type="SAM" id="MobiDB-lite"/>
    </source>
</evidence>
<dbReference type="PANTHER" id="PTHR45753:SF6">
    <property type="entry name" value="ASPARTATE CARBAMOYLTRANSFERASE"/>
    <property type="match status" value="1"/>
</dbReference>
<comment type="function">
    <text evidence="6">Catalyzes the condensation of carbamoyl phosphate and aspartate to form carbamoyl aspartate and inorganic phosphate, the committed step in the de novo pyrimidine nucleotide biosynthesis pathway.</text>
</comment>
<feature type="region of interest" description="Disordered" evidence="9">
    <location>
        <begin position="20"/>
        <end position="47"/>
    </location>
</feature>
<evidence type="ECO:0000256" key="3">
    <source>
        <dbReference type="ARBA" id="ARBA00013008"/>
    </source>
</evidence>
<evidence type="ECO:0000256" key="6">
    <source>
        <dbReference type="ARBA" id="ARBA00043884"/>
    </source>
</evidence>
<feature type="domain" description="Aspartate/ornithine carbamoyltransferase Asp/Orn-binding" evidence="10">
    <location>
        <begin position="226"/>
        <end position="376"/>
    </location>
</feature>
<dbReference type="FunFam" id="3.40.50.1370:FF:000002">
    <property type="entry name" value="Aspartate carbamoyltransferase 2"/>
    <property type="match status" value="1"/>
</dbReference>
<dbReference type="NCBIfam" id="TIGR00670">
    <property type="entry name" value="asp_carb_tr"/>
    <property type="match status" value="1"/>
</dbReference>
<protein>
    <recommendedName>
        <fullName evidence="3">aspartate carbamoyltransferase</fullName>
        <ecNumber evidence="3">2.1.3.2</ecNumber>
    </recommendedName>
</protein>
<dbReference type="InterPro" id="IPR036901">
    <property type="entry name" value="Asp/Orn_carbamoylTrfase_sf"/>
</dbReference>
<feature type="compositionally biased region" description="Polar residues" evidence="9">
    <location>
        <begin position="37"/>
        <end position="47"/>
    </location>
</feature>
<comment type="catalytic activity">
    <reaction evidence="7">
        <text>carbamoyl phosphate + L-aspartate = N-carbamoyl-L-aspartate + phosphate + H(+)</text>
        <dbReference type="Rhea" id="RHEA:20013"/>
        <dbReference type="ChEBI" id="CHEBI:15378"/>
        <dbReference type="ChEBI" id="CHEBI:29991"/>
        <dbReference type="ChEBI" id="CHEBI:32814"/>
        <dbReference type="ChEBI" id="CHEBI:43474"/>
        <dbReference type="ChEBI" id="CHEBI:58228"/>
        <dbReference type="EC" id="2.1.3.2"/>
    </reaction>
</comment>
<organism evidence="12 13">
    <name type="scientific">Cyclotella cryptica</name>
    <dbReference type="NCBI Taxonomy" id="29204"/>
    <lineage>
        <taxon>Eukaryota</taxon>
        <taxon>Sar</taxon>
        <taxon>Stramenopiles</taxon>
        <taxon>Ochrophyta</taxon>
        <taxon>Bacillariophyta</taxon>
        <taxon>Coscinodiscophyceae</taxon>
        <taxon>Thalassiosirophycidae</taxon>
        <taxon>Stephanodiscales</taxon>
        <taxon>Stephanodiscaceae</taxon>
        <taxon>Cyclotella</taxon>
    </lineage>
</organism>
<dbReference type="GO" id="GO:0004070">
    <property type="term" value="F:aspartate carbamoyltransferase activity"/>
    <property type="evidence" value="ECO:0007669"/>
    <property type="project" value="UniProtKB-EC"/>
</dbReference>
<dbReference type="GO" id="GO:0006221">
    <property type="term" value="P:pyrimidine nucleotide biosynthetic process"/>
    <property type="evidence" value="ECO:0007669"/>
    <property type="project" value="UniProtKB-KW"/>
</dbReference>
<dbReference type="EMBL" id="JABMIG020000233">
    <property type="protein sequence ID" value="KAL3784567.1"/>
    <property type="molecule type" value="Genomic_DNA"/>
</dbReference>
<keyword evidence="13" id="KW-1185">Reference proteome</keyword>
<dbReference type="Gene3D" id="3.40.50.1370">
    <property type="entry name" value="Aspartate/ornithine carbamoyltransferase"/>
    <property type="match status" value="2"/>
</dbReference>
<comment type="similarity">
    <text evidence="2">Belongs to the aspartate/ornithine carbamoyltransferase superfamily. ATCase family.</text>
</comment>
<dbReference type="InterPro" id="IPR006132">
    <property type="entry name" value="Asp/Orn_carbamoyltranf_P-bd"/>
</dbReference>
<dbReference type="EC" id="2.1.3.2" evidence="3"/>
<dbReference type="InterPro" id="IPR002082">
    <property type="entry name" value="Asp_carbamoyltransf"/>
</dbReference>
<dbReference type="InterPro" id="IPR006130">
    <property type="entry name" value="Asp/Orn_carbamoylTrfase"/>
</dbReference>
<evidence type="ECO:0000256" key="8">
    <source>
        <dbReference type="RuleBase" id="RU003634"/>
    </source>
</evidence>
<comment type="caution">
    <text evidence="12">The sequence shown here is derived from an EMBL/GenBank/DDBJ whole genome shotgun (WGS) entry which is preliminary data.</text>
</comment>
<dbReference type="Pfam" id="PF02729">
    <property type="entry name" value="OTCace_N"/>
    <property type="match status" value="1"/>
</dbReference>
<comment type="pathway">
    <text evidence="1">Pyrimidine metabolism; UMP biosynthesis via de novo pathway; (S)-dihydroorotate from bicarbonate: step 2/3.</text>
</comment>
<evidence type="ECO:0000313" key="12">
    <source>
        <dbReference type="EMBL" id="KAL3784567.1"/>
    </source>
</evidence>
<dbReference type="Proteomes" id="UP001516023">
    <property type="component" value="Unassembled WGS sequence"/>
</dbReference>
<feature type="domain" description="Aspartate/ornithine carbamoyltransferase carbamoyl-P binding" evidence="11">
    <location>
        <begin position="52"/>
        <end position="198"/>
    </location>
</feature>
<evidence type="ECO:0000256" key="5">
    <source>
        <dbReference type="ARBA" id="ARBA00022975"/>
    </source>
</evidence>
<sequence length="381" mass="41816">MVPLSRQIVRVQYLPISTQLRQPSTMTSSNNPSPTPQKDTLTSNPSTWHNSSLLSVTQITPPGLALLFRTATSMRTLVHTNGGGDDRFHHKLLGTVFYEASTRTSCSFQAAMLRLGGKVLHVDAGRGGNSSSSSKGESLEDTIRCLECYVDVTVLRHFSVGSVPSVALGGGTCKPVINAGDGVGEHPTQALLDMFTIWDELGLCLENGVEDEEDTREKKHEGPLVVVMLGDLKHGRTVHSLAMLLARSSMKHELVLRYCCPPSLAMPSYVQEYVGSFAGVTQEECADLKEAVRDAHVLYVTRVQKERFDSVEAYEDVKGAYIVDTTIMECAPPNMIVMHPLPRVDEISTEVDKDPRACYFRQMENGMFVRMAILALILGCP</sequence>
<evidence type="ECO:0000256" key="7">
    <source>
        <dbReference type="ARBA" id="ARBA00048859"/>
    </source>
</evidence>
<evidence type="ECO:0000256" key="1">
    <source>
        <dbReference type="ARBA" id="ARBA00004852"/>
    </source>
</evidence>
<keyword evidence="4 8" id="KW-0808">Transferase</keyword>
<evidence type="ECO:0000256" key="2">
    <source>
        <dbReference type="ARBA" id="ARBA00008896"/>
    </source>
</evidence>
<evidence type="ECO:0000259" key="10">
    <source>
        <dbReference type="Pfam" id="PF00185"/>
    </source>
</evidence>
<evidence type="ECO:0000256" key="4">
    <source>
        <dbReference type="ARBA" id="ARBA00022679"/>
    </source>
</evidence>
<evidence type="ECO:0000259" key="11">
    <source>
        <dbReference type="Pfam" id="PF02729"/>
    </source>
</evidence>
<reference evidence="12 13" key="1">
    <citation type="journal article" date="2020" name="G3 (Bethesda)">
        <title>Improved Reference Genome for Cyclotella cryptica CCMP332, a Model for Cell Wall Morphogenesis, Salinity Adaptation, and Lipid Production in Diatoms (Bacillariophyta).</title>
        <authorList>
            <person name="Roberts W.R."/>
            <person name="Downey K.M."/>
            <person name="Ruck E.C."/>
            <person name="Traller J.C."/>
            <person name="Alverson A.J."/>
        </authorList>
    </citation>
    <scope>NUCLEOTIDE SEQUENCE [LARGE SCALE GENOMIC DNA]</scope>
    <source>
        <strain evidence="12 13">CCMP332</strain>
    </source>
</reference>
<dbReference type="Pfam" id="PF00185">
    <property type="entry name" value="OTCace"/>
    <property type="match status" value="1"/>
</dbReference>
<feature type="compositionally biased region" description="Low complexity" evidence="9">
    <location>
        <begin position="23"/>
        <end position="32"/>
    </location>
</feature>
<dbReference type="PROSITE" id="PS00097">
    <property type="entry name" value="CARBAMOYLTRANSFERASE"/>
    <property type="match status" value="1"/>
</dbReference>
<evidence type="ECO:0000313" key="13">
    <source>
        <dbReference type="Proteomes" id="UP001516023"/>
    </source>
</evidence>
<dbReference type="InterPro" id="IPR006131">
    <property type="entry name" value="Asp_carbamoyltransf_Asp/Orn-bd"/>
</dbReference>
<keyword evidence="5" id="KW-0665">Pyrimidine biosynthesis</keyword>
<dbReference type="SUPFAM" id="SSF53671">
    <property type="entry name" value="Aspartate/ornithine carbamoyltransferase"/>
    <property type="match status" value="1"/>
</dbReference>
<gene>
    <name evidence="12" type="ORF">HJC23_010691</name>
</gene>
<dbReference type="PRINTS" id="PR00100">
    <property type="entry name" value="AOTCASE"/>
</dbReference>
<dbReference type="PANTHER" id="PTHR45753">
    <property type="entry name" value="ORNITHINE CARBAMOYLTRANSFERASE, MITOCHONDRIAL"/>
    <property type="match status" value="1"/>
</dbReference>
<proteinExistence type="inferred from homology"/>